<dbReference type="EMBL" id="CP007201">
    <property type="protein sequence ID" value="AHJ12438.1"/>
    <property type="molecule type" value="Genomic_DNA"/>
</dbReference>
<organism evidence="3 4">
    <name type="scientific">Sulfurospirillum multivorans (strain DM 12446 / JCM 15788 / NBRC 109480)</name>
    <dbReference type="NCBI Taxonomy" id="1150621"/>
    <lineage>
        <taxon>Bacteria</taxon>
        <taxon>Pseudomonadati</taxon>
        <taxon>Campylobacterota</taxon>
        <taxon>Epsilonproteobacteria</taxon>
        <taxon>Campylobacterales</taxon>
        <taxon>Sulfurospirillaceae</taxon>
        <taxon>Sulfurospirillum</taxon>
    </lineage>
</organism>
<dbReference type="Proteomes" id="UP000019322">
    <property type="component" value="Chromosome"/>
</dbReference>
<feature type="transmembrane region" description="Helical" evidence="2">
    <location>
        <begin position="453"/>
        <end position="477"/>
    </location>
</feature>
<evidence type="ECO:0000313" key="3">
    <source>
        <dbReference type="EMBL" id="AHJ12438.1"/>
    </source>
</evidence>
<feature type="compositionally biased region" description="Low complexity" evidence="1">
    <location>
        <begin position="253"/>
        <end position="298"/>
    </location>
</feature>
<protein>
    <submittedName>
        <fullName evidence="3">Uncharacterized protein</fullName>
    </submittedName>
</protein>
<name>A0AA86DXV4_SULMK</name>
<dbReference type="KEGG" id="smul:SMUL_1173"/>
<reference evidence="3 4" key="1">
    <citation type="journal article" date="2014" name="Environ. Microbiol.">
        <title>Insights into organohalide respiration and the versatile catabolism of Sulfurospirillum multivorans gained from comparative genomics and physiological studies.</title>
        <authorList>
            <person name="Goris T."/>
            <person name="Schubert T."/>
            <person name="Gadkari J."/>
            <person name="Wubet T."/>
            <person name="Tarkka M."/>
            <person name="Buscot F."/>
            <person name="Adrian L."/>
            <person name="Diekert G."/>
        </authorList>
    </citation>
    <scope>NUCLEOTIDE SEQUENCE [LARGE SCALE GENOMIC DNA]</scope>
    <source>
        <strain evidence="4">DM 12446 / JCM 15788 / NBRC 109480</strain>
    </source>
</reference>
<evidence type="ECO:0000256" key="2">
    <source>
        <dbReference type="SAM" id="Phobius"/>
    </source>
</evidence>
<sequence length="479" mass="50451">MSLGICYFTRLTQNSERSRTVKDNGLIPDSLPVSSWLSTAYDAYGKPITNAAGQFFQALGWVIAYESTGDGSFVISPTGLNSLNPFAVLGSGLFTLGSAMVTPDDVVIATPTNTDNGVTVNVSSNSGVSFDQLSTVASSTPESGTPVFSKNGIYTQRQITEANLKTVWDNSAGVGKMPATALILGSDIIFPTNSPSTALINSPTQVEIVKTSPDNTAQSIVVNKADLANTASSGTDLPYTVKDYKAPVINNDGTVTQATTSTPSSTSPSNGNTTSTNPTTGQTTTTPSSTLSGTATTSDGKSIDLNGVTGRLDSLGKQLEKGNGLLETGNGLLSGIKGNTDSMKGSLNGIENTLNIFKNTSGFSADTIEHNIPNVPSEIDSWETTYNNLKSDFDNVLSTVDELKSLVNGAPLTLNLSRGSVTTCLYSQDVDFVYFNVPFEMDLCAVFSPFSSVIYLFTYFSLMISIVFFAFKVLLIIGV</sequence>
<proteinExistence type="predicted"/>
<dbReference type="AlphaFoldDB" id="A0AA86DXV4"/>
<keyword evidence="2" id="KW-0472">Membrane</keyword>
<keyword evidence="2" id="KW-0812">Transmembrane</keyword>
<gene>
    <name evidence="3" type="ORF">SMUL_1173</name>
</gene>
<accession>A0AA86DXV4</accession>
<keyword evidence="2" id="KW-1133">Transmembrane helix</keyword>
<evidence type="ECO:0000256" key="1">
    <source>
        <dbReference type="SAM" id="MobiDB-lite"/>
    </source>
</evidence>
<feature type="region of interest" description="Disordered" evidence="1">
    <location>
        <begin position="253"/>
        <end position="306"/>
    </location>
</feature>
<evidence type="ECO:0000313" key="4">
    <source>
        <dbReference type="Proteomes" id="UP000019322"/>
    </source>
</evidence>